<dbReference type="AlphaFoldDB" id="A0A8K0WNQ1"/>
<evidence type="ECO:0000313" key="1">
    <source>
        <dbReference type="EMBL" id="KAH7312735.1"/>
    </source>
</evidence>
<accession>A0A8K0WNQ1</accession>
<name>A0A8K0WNQ1_9HYPO</name>
<keyword evidence="2" id="KW-1185">Reference proteome</keyword>
<evidence type="ECO:0000313" key="2">
    <source>
        <dbReference type="Proteomes" id="UP000813444"/>
    </source>
</evidence>
<comment type="caution">
    <text evidence="1">The sequence shown here is derived from an EMBL/GenBank/DDBJ whole genome shotgun (WGS) entry which is preliminary data.</text>
</comment>
<protein>
    <submittedName>
        <fullName evidence="1">Uncharacterized protein</fullName>
    </submittedName>
</protein>
<gene>
    <name evidence="1" type="ORF">B0I35DRAFT_61046</name>
</gene>
<proteinExistence type="predicted"/>
<organism evidence="1 2">
    <name type="scientific">Stachybotrys elegans</name>
    <dbReference type="NCBI Taxonomy" id="80388"/>
    <lineage>
        <taxon>Eukaryota</taxon>
        <taxon>Fungi</taxon>
        <taxon>Dikarya</taxon>
        <taxon>Ascomycota</taxon>
        <taxon>Pezizomycotina</taxon>
        <taxon>Sordariomycetes</taxon>
        <taxon>Hypocreomycetidae</taxon>
        <taxon>Hypocreales</taxon>
        <taxon>Stachybotryaceae</taxon>
        <taxon>Stachybotrys</taxon>
    </lineage>
</organism>
<sequence length="251" mass="28672">MRKKRGSKKGPRLGSLMDAVRHVVGLRLRTAYPHYHEAPLDLGSCRPWRWTPVTFRVCCRCCRQREKEEKEEASLFLVGLKPLAGVAPVWAGGVGRTHIMEAQKTPPPWPGVRERGRGRERAPRYFMQLLYCYHDHGVNSSGVRGGAPSRKRRLVDGQVQRELVDGYRKLILHGGRRAFWFFVVHGDHVREHASYVWAGWRQQLTRTKAPAKESNGLATGPACFGELQTGRRHELAAWEVCWRRGNLLVHA</sequence>
<reference evidence="1" key="1">
    <citation type="journal article" date="2021" name="Nat. Commun.">
        <title>Genetic determinants of endophytism in the Arabidopsis root mycobiome.</title>
        <authorList>
            <person name="Mesny F."/>
            <person name="Miyauchi S."/>
            <person name="Thiergart T."/>
            <person name="Pickel B."/>
            <person name="Atanasova L."/>
            <person name="Karlsson M."/>
            <person name="Huettel B."/>
            <person name="Barry K.W."/>
            <person name="Haridas S."/>
            <person name="Chen C."/>
            <person name="Bauer D."/>
            <person name="Andreopoulos W."/>
            <person name="Pangilinan J."/>
            <person name="LaButti K."/>
            <person name="Riley R."/>
            <person name="Lipzen A."/>
            <person name="Clum A."/>
            <person name="Drula E."/>
            <person name="Henrissat B."/>
            <person name="Kohler A."/>
            <person name="Grigoriev I.V."/>
            <person name="Martin F.M."/>
            <person name="Hacquard S."/>
        </authorList>
    </citation>
    <scope>NUCLEOTIDE SEQUENCE</scope>
    <source>
        <strain evidence="1">MPI-CAGE-CH-0235</strain>
    </source>
</reference>
<dbReference type="EMBL" id="JAGPNK010000010">
    <property type="protein sequence ID" value="KAH7312735.1"/>
    <property type="molecule type" value="Genomic_DNA"/>
</dbReference>
<dbReference type="Proteomes" id="UP000813444">
    <property type="component" value="Unassembled WGS sequence"/>
</dbReference>